<evidence type="ECO:0000256" key="3">
    <source>
        <dbReference type="ARBA" id="ARBA00023015"/>
    </source>
</evidence>
<dbReference type="FunFam" id="3.40.50.2300:FF:000018">
    <property type="entry name" value="DNA-binding transcriptional regulator NtrC"/>
    <property type="match status" value="1"/>
</dbReference>
<dbReference type="GO" id="GO:0006355">
    <property type="term" value="P:regulation of DNA-templated transcription"/>
    <property type="evidence" value="ECO:0007669"/>
    <property type="project" value="TreeGrafter"/>
</dbReference>
<organism evidence="8 9">
    <name type="scientific">Gemmatimonas aurantiaca (strain DSM 14586 / JCM 11422 / NBRC 100505 / T-27)</name>
    <dbReference type="NCBI Taxonomy" id="379066"/>
    <lineage>
        <taxon>Bacteria</taxon>
        <taxon>Pseudomonadati</taxon>
        <taxon>Gemmatimonadota</taxon>
        <taxon>Gemmatimonadia</taxon>
        <taxon>Gemmatimonadales</taxon>
        <taxon>Gemmatimonadaceae</taxon>
        <taxon>Gemmatimonas</taxon>
    </lineage>
</organism>
<evidence type="ECO:0000256" key="6">
    <source>
        <dbReference type="PROSITE-ProRule" id="PRU00169"/>
    </source>
</evidence>
<evidence type="ECO:0000256" key="4">
    <source>
        <dbReference type="ARBA" id="ARBA00023125"/>
    </source>
</evidence>
<dbReference type="PROSITE" id="PS50110">
    <property type="entry name" value="RESPONSE_REGULATORY"/>
    <property type="match status" value="1"/>
</dbReference>
<dbReference type="STRING" id="379066.GAU_2189"/>
<evidence type="ECO:0000256" key="1">
    <source>
        <dbReference type="ARBA" id="ARBA00022553"/>
    </source>
</evidence>
<gene>
    <name evidence="8" type="ordered locus">GAU_2189</name>
</gene>
<protein>
    <submittedName>
        <fullName evidence="8">Putative response regulator</fullName>
    </submittedName>
</protein>
<dbReference type="GO" id="GO:0000976">
    <property type="term" value="F:transcription cis-regulatory region binding"/>
    <property type="evidence" value="ECO:0007669"/>
    <property type="project" value="TreeGrafter"/>
</dbReference>
<evidence type="ECO:0000313" key="8">
    <source>
        <dbReference type="EMBL" id="BAH39231.1"/>
    </source>
</evidence>
<proteinExistence type="predicted"/>
<dbReference type="Gene3D" id="3.40.50.2300">
    <property type="match status" value="1"/>
</dbReference>
<feature type="domain" description="Response regulatory" evidence="7">
    <location>
        <begin position="4"/>
        <end position="118"/>
    </location>
</feature>
<dbReference type="PANTHER" id="PTHR48111:SF40">
    <property type="entry name" value="PHOSPHATE REGULON TRANSCRIPTIONAL REGULATORY PROTEIN PHOB"/>
    <property type="match status" value="1"/>
</dbReference>
<dbReference type="eggNOG" id="COG2204">
    <property type="taxonomic scope" value="Bacteria"/>
</dbReference>
<dbReference type="GO" id="GO:0005829">
    <property type="term" value="C:cytosol"/>
    <property type="evidence" value="ECO:0007669"/>
    <property type="project" value="TreeGrafter"/>
</dbReference>
<keyword evidence="4" id="KW-0238">DNA-binding</keyword>
<dbReference type="GO" id="GO:0032993">
    <property type="term" value="C:protein-DNA complex"/>
    <property type="evidence" value="ECO:0007669"/>
    <property type="project" value="TreeGrafter"/>
</dbReference>
<dbReference type="AlphaFoldDB" id="C1A9Q4"/>
<keyword evidence="9" id="KW-1185">Reference proteome</keyword>
<keyword evidence="3" id="KW-0805">Transcription regulation</keyword>
<feature type="modified residue" description="4-aspartylphosphate" evidence="6">
    <location>
        <position position="53"/>
    </location>
</feature>
<reference evidence="9" key="1">
    <citation type="submission" date="2006-03" db="EMBL/GenBank/DDBJ databases">
        <title>Complete genome sequence of Gemmatimonas aurantiaca T-27 that represents a novel phylum Gemmatimonadetes.</title>
        <authorList>
            <person name="Takasaki K."/>
            <person name="Ichikawa N."/>
            <person name="Miura H."/>
            <person name="Matsushita S."/>
            <person name="Watanabe Y."/>
            <person name="Oguchi A."/>
            <person name="Ankai A."/>
            <person name="Yashiro I."/>
            <person name="Takahashi M."/>
            <person name="Terui Y."/>
            <person name="Fukui S."/>
            <person name="Yokoyama H."/>
            <person name="Tanikawa S."/>
            <person name="Hanada S."/>
            <person name="Kamagata Y."/>
            <person name="Fujita N."/>
        </authorList>
    </citation>
    <scope>NUCLEOTIDE SEQUENCE [LARGE SCALE GENOMIC DNA]</scope>
    <source>
        <strain evidence="9">T-27 / DSM 14586 / JCM 11422 / NBRC 100505</strain>
    </source>
</reference>
<dbReference type="InterPro" id="IPR001789">
    <property type="entry name" value="Sig_transdc_resp-reg_receiver"/>
</dbReference>
<dbReference type="SUPFAM" id="SSF52172">
    <property type="entry name" value="CheY-like"/>
    <property type="match status" value="1"/>
</dbReference>
<dbReference type="Pfam" id="PF00072">
    <property type="entry name" value="Response_reg"/>
    <property type="match status" value="1"/>
</dbReference>
<dbReference type="EMBL" id="AP009153">
    <property type="protein sequence ID" value="BAH39231.1"/>
    <property type="molecule type" value="Genomic_DNA"/>
</dbReference>
<sequence>MPMYVLVVDDEPALREVLSQRLTSWGYRVATAGDVQEAETLLNTSEPDLVLSDVVLPGLSGLDLLRRFKARNAALPVVLITAHANVDAAVEAMKAGATDFLTKPIDTATLRAVLESVRVDQRERKAARSLDEALQEPATGGLIGSSAAMRDVRAIVAHRVHRCRRAHHGRKWHRQRSGCPNHP</sequence>
<evidence type="ECO:0000256" key="5">
    <source>
        <dbReference type="ARBA" id="ARBA00023163"/>
    </source>
</evidence>
<evidence type="ECO:0000313" key="9">
    <source>
        <dbReference type="Proteomes" id="UP000002209"/>
    </source>
</evidence>
<evidence type="ECO:0000259" key="7">
    <source>
        <dbReference type="PROSITE" id="PS50110"/>
    </source>
</evidence>
<keyword evidence="2" id="KW-0902">Two-component regulatory system</keyword>
<dbReference type="KEGG" id="gau:GAU_2189"/>
<dbReference type="HOGENOM" id="CLU_000445_69_8_0"/>
<keyword evidence="1 6" id="KW-0597">Phosphoprotein</keyword>
<dbReference type="SMART" id="SM00448">
    <property type="entry name" value="REC"/>
    <property type="match status" value="1"/>
</dbReference>
<dbReference type="InterPro" id="IPR039420">
    <property type="entry name" value="WalR-like"/>
</dbReference>
<name>C1A9Q4_GEMAT</name>
<dbReference type="GO" id="GO:0000156">
    <property type="term" value="F:phosphorelay response regulator activity"/>
    <property type="evidence" value="ECO:0007669"/>
    <property type="project" value="TreeGrafter"/>
</dbReference>
<dbReference type="PANTHER" id="PTHR48111">
    <property type="entry name" value="REGULATOR OF RPOS"/>
    <property type="match status" value="1"/>
</dbReference>
<keyword evidence="5" id="KW-0804">Transcription</keyword>
<accession>C1A9Q4</accession>
<dbReference type="InterPro" id="IPR011006">
    <property type="entry name" value="CheY-like_superfamily"/>
</dbReference>
<evidence type="ECO:0000256" key="2">
    <source>
        <dbReference type="ARBA" id="ARBA00023012"/>
    </source>
</evidence>
<dbReference type="Proteomes" id="UP000002209">
    <property type="component" value="Chromosome"/>
</dbReference>